<feature type="transmembrane region" description="Helical" evidence="11">
    <location>
        <begin position="1097"/>
        <end position="1123"/>
    </location>
</feature>
<dbReference type="CDD" id="cd03250">
    <property type="entry name" value="ABCC_MRP_domain1"/>
    <property type="match status" value="1"/>
</dbReference>
<feature type="transmembrane region" description="Helical" evidence="11">
    <location>
        <begin position="557"/>
        <end position="583"/>
    </location>
</feature>
<dbReference type="CDD" id="cd03244">
    <property type="entry name" value="ABCC_MRP_domain2"/>
    <property type="match status" value="1"/>
</dbReference>
<keyword evidence="5" id="KW-0677">Repeat</keyword>
<keyword evidence="3" id="KW-0926">Vacuole</keyword>
<keyword evidence="2" id="KW-0813">Transport</keyword>
<dbReference type="InterPro" id="IPR050173">
    <property type="entry name" value="ABC_transporter_C-like"/>
</dbReference>
<evidence type="ECO:0000256" key="8">
    <source>
        <dbReference type="ARBA" id="ARBA00022989"/>
    </source>
</evidence>
<evidence type="ECO:0000256" key="2">
    <source>
        <dbReference type="ARBA" id="ARBA00022448"/>
    </source>
</evidence>
<feature type="domain" description="ABC transmembrane type-1" evidence="13">
    <location>
        <begin position="306"/>
        <end position="584"/>
    </location>
</feature>
<dbReference type="EMBL" id="MU006564">
    <property type="protein sequence ID" value="KAF2750258.1"/>
    <property type="molecule type" value="Genomic_DNA"/>
</dbReference>
<dbReference type="InterPro" id="IPR017871">
    <property type="entry name" value="ABC_transporter-like_CS"/>
</dbReference>
<keyword evidence="8 11" id="KW-1133">Transmembrane helix</keyword>
<dbReference type="Pfam" id="PF24357">
    <property type="entry name" value="TMD0_ABC"/>
    <property type="match status" value="1"/>
</dbReference>
<evidence type="ECO:0000256" key="3">
    <source>
        <dbReference type="ARBA" id="ARBA00022554"/>
    </source>
</evidence>
<evidence type="ECO:0000256" key="10">
    <source>
        <dbReference type="SAM" id="MobiDB-lite"/>
    </source>
</evidence>
<dbReference type="InterPro" id="IPR011527">
    <property type="entry name" value="ABC1_TM_dom"/>
</dbReference>
<protein>
    <submittedName>
        <fullName evidence="14">Multidrug resistance-associated protein 1</fullName>
    </submittedName>
</protein>
<evidence type="ECO:0000256" key="4">
    <source>
        <dbReference type="ARBA" id="ARBA00022692"/>
    </source>
</evidence>
<dbReference type="InterPro" id="IPR003439">
    <property type="entry name" value="ABC_transporter-like_ATP-bd"/>
</dbReference>
<dbReference type="GO" id="GO:0005524">
    <property type="term" value="F:ATP binding"/>
    <property type="evidence" value="ECO:0007669"/>
    <property type="project" value="UniProtKB-KW"/>
</dbReference>
<evidence type="ECO:0000313" key="15">
    <source>
        <dbReference type="Proteomes" id="UP000799440"/>
    </source>
</evidence>
<feature type="transmembrane region" description="Helical" evidence="11">
    <location>
        <begin position="151"/>
        <end position="169"/>
    </location>
</feature>
<accession>A0A6A6VI10</accession>
<keyword evidence="15" id="KW-1185">Reference proteome</keyword>
<dbReference type="InterPro" id="IPR056227">
    <property type="entry name" value="TMD0_ABC"/>
</dbReference>
<evidence type="ECO:0000256" key="9">
    <source>
        <dbReference type="ARBA" id="ARBA00023136"/>
    </source>
</evidence>
<feature type="transmembrane region" description="Helical" evidence="11">
    <location>
        <begin position="53"/>
        <end position="74"/>
    </location>
</feature>
<feature type="transmembrane region" description="Helical" evidence="11">
    <location>
        <begin position="437"/>
        <end position="459"/>
    </location>
</feature>
<dbReference type="PROSITE" id="PS00211">
    <property type="entry name" value="ABC_TRANSPORTER_1"/>
    <property type="match status" value="2"/>
</dbReference>
<sequence length="1537" mass="170934">MSELQIPLRPPTPFARGYLAASTVNHQPLCGNSEGWGPLSPHRFDFTPCFLDVWIAAVALFGLIGGAGALWYLFRKCTAQPVKKNWHFYAKLGVVGALILATALQAALQIEYYRHVWVRDFRFWSTIVTVLSLCVIFYIQYVEHWRSRNANGVVLFYWLLLLIAQAVKLRSLVAQHLHRSHVAYFSLFCVSVGLAATEFALEWLIQKRLSDYDALGDDDECPFDYADIFGVLTFSWMTPLMKRGYKTFLTQDDLWNLRRRDTTKATASSFDRAWRYELEKKHPSLWLALFRAFGGPYVRGGAIKTISDVLNFAQPQLLRLLITFVASYSTDKPQSVARGGAIALAMFAVSVTQTACLHQYFQRSFETGMRIKSALTASIYAKSTRLSNEGRASKTTGDIVNYMAVDTQRLHDLAQYGQQLWSAPFQIVLCMLSLYQLLGYSMFAGVGAMLIMIPINGWIARIMKTLQKEQMQNKDARTRLMTEILNNIKSIKLYAWTTAFLGKLNHIRNDLELKTLRKIGATQAFSQFTWSTTPFLVSCSTFAVFVLTQDKPLTTDIVFPALTLFNLLTFPLAILPMVITAIVEASVAVGRITGFLLAEELQEDAVLREEGVTEMGEETVRIRDATFTWNKDEERLALQDINFSAHKGELCCIVGRVGAGKSSLLQAVLGDLWKIKGQVVLRGDTAYVPQSAWVMNASVRENIVFGHRWDPQFYERTVKACALRDDFASLPDGDQTEVGERGISLSGGQKARLTLARAVYARADVYLLDDCLSAVDQHVGRHLIDNVLGPKGILAGKTRILATNSIPVLIEADMIALLRDGKILERGTYAQLMAMKGEIANLIKASQNDDQGEADSRASESIISDEDNTIYGTSPVSEGEEDRVEAEAAQENVTQLAPLNTGHGRPRKSSFNTLRRASTASFKGSRGKLPDEEGGGLKSKQSKEFLEQGKVKWSVYGEYAKTSNLAAVGIYLVLLMGAQTSSIAGSVWLKTWAESNQQNGSNAHVGKYIGVYFGFGVGSAALVVLQTLILWIFCSIEASRKLHERMAFAIFRSPMSFFETTPAGRILNRFSSDIYKVDEVLARTFNMLFVNSARAGFTLVIISASTPSFIALVLPLAALYMYIQRYYLRTSRELKRLDSVSRSPIYAHFQESLSGMSTIRAYSQQKRFELENEWRVDANLRAYFPSINANRWLAVRLEFIGSVIILAAAGFAIISVASHSGLSAGMVGLAMSYALQITQSLNWIVRQTVEVETNIVSVERVLEYAALPSEAPEIISKNRPPISWPSQGAVSFNNYSTRYREGLDLVLKDINIQIKPHEKIGVVGRTGAGKSSLTLALFRIIEPVEGFVSIDNLNTSTIGLLDLRRRLAIIPQDAALFEGTVRDNLDPGHVHDDTELWSVLEHARLKEHVTSMPGKLDARVNEGGSNLSSGQRQLVSLARALLAPSNILVLDEATAAVDVETDAMLQATLRSSMFRNRTIITIAHRINTILDSDRIIVLDRGTVAEFDTPAELVRRRGLFYELVKEANLLSSLDVTQA</sequence>
<gene>
    <name evidence="14" type="ORF">M011DRAFT_474721</name>
</gene>
<keyword evidence="7" id="KW-0067">ATP-binding</keyword>
<dbReference type="PANTHER" id="PTHR24223:SF443">
    <property type="entry name" value="MULTIDRUG-RESISTANCE LIKE PROTEIN 1, ISOFORM I"/>
    <property type="match status" value="1"/>
</dbReference>
<feature type="domain" description="ABC transporter" evidence="12">
    <location>
        <begin position="1290"/>
        <end position="1525"/>
    </location>
</feature>
<proteinExistence type="predicted"/>
<evidence type="ECO:0000256" key="6">
    <source>
        <dbReference type="ARBA" id="ARBA00022741"/>
    </source>
</evidence>
<evidence type="ECO:0000313" key="14">
    <source>
        <dbReference type="EMBL" id="KAF2750258.1"/>
    </source>
</evidence>
<dbReference type="CDD" id="cd18603">
    <property type="entry name" value="ABC_6TM_MRP1_2_3_6_D2_like"/>
    <property type="match status" value="1"/>
</dbReference>
<keyword evidence="9 11" id="KW-0472">Membrane</keyword>
<evidence type="ECO:0000259" key="12">
    <source>
        <dbReference type="PROSITE" id="PS50893"/>
    </source>
</evidence>
<feature type="transmembrane region" description="Helical" evidence="11">
    <location>
        <begin position="181"/>
        <end position="201"/>
    </location>
</feature>
<dbReference type="PANTHER" id="PTHR24223">
    <property type="entry name" value="ATP-BINDING CASSETTE SUB-FAMILY C"/>
    <property type="match status" value="1"/>
</dbReference>
<dbReference type="SMART" id="SM00382">
    <property type="entry name" value="AAA"/>
    <property type="match status" value="2"/>
</dbReference>
<dbReference type="InterPro" id="IPR036640">
    <property type="entry name" value="ABC1_TM_sf"/>
</dbReference>
<dbReference type="Gene3D" id="1.20.1560.10">
    <property type="entry name" value="ABC transporter type 1, transmembrane domain"/>
    <property type="match status" value="2"/>
</dbReference>
<dbReference type="OrthoDB" id="6500128at2759"/>
<dbReference type="FunFam" id="1.20.1560.10:FF:000020">
    <property type="entry name" value="ABC metal ion transporter"/>
    <property type="match status" value="1"/>
</dbReference>
<dbReference type="GO" id="GO:0140359">
    <property type="term" value="F:ABC-type transporter activity"/>
    <property type="evidence" value="ECO:0007669"/>
    <property type="project" value="InterPro"/>
</dbReference>
<dbReference type="SUPFAM" id="SSF52540">
    <property type="entry name" value="P-loop containing nucleoside triphosphate hydrolases"/>
    <property type="match status" value="2"/>
</dbReference>
<feature type="transmembrane region" description="Helical" evidence="11">
    <location>
        <begin position="1199"/>
        <end position="1217"/>
    </location>
</feature>
<organism evidence="14 15">
    <name type="scientific">Sporormia fimetaria CBS 119925</name>
    <dbReference type="NCBI Taxonomy" id="1340428"/>
    <lineage>
        <taxon>Eukaryota</taxon>
        <taxon>Fungi</taxon>
        <taxon>Dikarya</taxon>
        <taxon>Ascomycota</taxon>
        <taxon>Pezizomycotina</taxon>
        <taxon>Dothideomycetes</taxon>
        <taxon>Pleosporomycetidae</taxon>
        <taxon>Pleosporales</taxon>
        <taxon>Sporormiaceae</taxon>
        <taxon>Sporormia</taxon>
    </lineage>
</organism>
<dbReference type="FunFam" id="3.40.50.300:FF:000565">
    <property type="entry name" value="ABC bile acid transporter"/>
    <property type="match status" value="1"/>
</dbReference>
<dbReference type="FunFam" id="1.20.1560.10:FF:000001">
    <property type="entry name" value="ATP-binding cassette subfamily C member 1"/>
    <property type="match status" value="1"/>
</dbReference>
<feature type="region of interest" description="Disordered" evidence="10">
    <location>
        <begin position="846"/>
        <end position="881"/>
    </location>
</feature>
<feature type="transmembrane region" description="Helical" evidence="11">
    <location>
        <begin position="341"/>
        <end position="361"/>
    </location>
</feature>
<feature type="transmembrane region" description="Helical" evidence="11">
    <location>
        <begin position="1009"/>
        <end position="1036"/>
    </location>
</feature>
<dbReference type="InterPro" id="IPR003593">
    <property type="entry name" value="AAA+_ATPase"/>
</dbReference>
<dbReference type="GO" id="GO:0000329">
    <property type="term" value="C:fungal-type vacuole membrane"/>
    <property type="evidence" value="ECO:0007669"/>
    <property type="project" value="UniProtKB-ARBA"/>
</dbReference>
<feature type="domain" description="ABC transmembrane type-1" evidence="13">
    <location>
        <begin position="970"/>
        <end position="1253"/>
    </location>
</feature>
<dbReference type="Gene3D" id="3.40.50.300">
    <property type="entry name" value="P-loop containing nucleotide triphosphate hydrolases"/>
    <property type="match status" value="2"/>
</dbReference>
<evidence type="ECO:0000259" key="13">
    <source>
        <dbReference type="PROSITE" id="PS50929"/>
    </source>
</evidence>
<reference evidence="14" key="1">
    <citation type="journal article" date="2020" name="Stud. Mycol.">
        <title>101 Dothideomycetes genomes: a test case for predicting lifestyles and emergence of pathogens.</title>
        <authorList>
            <person name="Haridas S."/>
            <person name="Albert R."/>
            <person name="Binder M."/>
            <person name="Bloem J."/>
            <person name="Labutti K."/>
            <person name="Salamov A."/>
            <person name="Andreopoulos B."/>
            <person name="Baker S."/>
            <person name="Barry K."/>
            <person name="Bills G."/>
            <person name="Bluhm B."/>
            <person name="Cannon C."/>
            <person name="Castanera R."/>
            <person name="Culley D."/>
            <person name="Daum C."/>
            <person name="Ezra D."/>
            <person name="Gonzalez J."/>
            <person name="Henrissat B."/>
            <person name="Kuo A."/>
            <person name="Liang C."/>
            <person name="Lipzen A."/>
            <person name="Lutzoni F."/>
            <person name="Magnuson J."/>
            <person name="Mondo S."/>
            <person name="Nolan M."/>
            <person name="Ohm R."/>
            <person name="Pangilinan J."/>
            <person name="Park H.-J."/>
            <person name="Ramirez L."/>
            <person name="Alfaro M."/>
            <person name="Sun H."/>
            <person name="Tritt A."/>
            <person name="Yoshinaga Y."/>
            <person name="Zwiers L.-H."/>
            <person name="Turgeon B."/>
            <person name="Goodwin S."/>
            <person name="Spatafora J."/>
            <person name="Crous P."/>
            <person name="Grigoriev I."/>
        </authorList>
    </citation>
    <scope>NUCLEOTIDE SEQUENCE</scope>
    <source>
        <strain evidence="14">CBS 119925</strain>
    </source>
</reference>
<feature type="transmembrane region" description="Helical" evidence="11">
    <location>
        <begin position="86"/>
        <end position="109"/>
    </location>
</feature>
<dbReference type="InterPro" id="IPR027417">
    <property type="entry name" value="P-loop_NTPase"/>
</dbReference>
<dbReference type="Proteomes" id="UP000799440">
    <property type="component" value="Unassembled WGS sequence"/>
</dbReference>
<dbReference type="PROSITE" id="PS50893">
    <property type="entry name" value="ABC_TRANSPORTER_2"/>
    <property type="match status" value="2"/>
</dbReference>
<dbReference type="FunFam" id="3.40.50.300:FF:004222">
    <property type="entry name" value="Os02g0288700 protein"/>
    <property type="match status" value="1"/>
</dbReference>
<dbReference type="CDD" id="cd18595">
    <property type="entry name" value="ABC_6TM_MRP1_2_3_6_D1_like"/>
    <property type="match status" value="1"/>
</dbReference>
<feature type="transmembrane region" description="Helical" evidence="11">
    <location>
        <begin position="524"/>
        <end position="545"/>
    </location>
</feature>
<evidence type="ECO:0000256" key="1">
    <source>
        <dbReference type="ARBA" id="ARBA00004128"/>
    </source>
</evidence>
<keyword evidence="6" id="KW-0547">Nucleotide-binding</keyword>
<feature type="domain" description="ABC transporter" evidence="12">
    <location>
        <begin position="620"/>
        <end position="845"/>
    </location>
</feature>
<dbReference type="GO" id="GO:0016887">
    <property type="term" value="F:ATP hydrolysis activity"/>
    <property type="evidence" value="ECO:0007669"/>
    <property type="project" value="InterPro"/>
</dbReference>
<evidence type="ECO:0000256" key="5">
    <source>
        <dbReference type="ARBA" id="ARBA00022737"/>
    </source>
</evidence>
<evidence type="ECO:0000256" key="11">
    <source>
        <dbReference type="SAM" id="Phobius"/>
    </source>
</evidence>
<dbReference type="Pfam" id="PF00664">
    <property type="entry name" value="ABC_membrane"/>
    <property type="match status" value="2"/>
</dbReference>
<feature type="region of interest" description="Disordered" evidence="10">
    <location>
        <begin position="893"/>
        <end position="941"/>
    </location>
</feature>
<keyword evidence="4 11" id="KW-0812">Transmembrane</keyword>
<dbReference type="SUPFAM" id="SSF90123">
    <property type="entry name" value="ABC transporter transmembrane region"/>
    <property type="match status" value="2"/>
</dbReference>
<name>A0A6A6VI10_9PLEO</name>
<comment type="subcellular location">
    <subcellularLocation>
        <location evidence="1">Vacuole membrane</location>
        <topology evidence="1">Multi-pass membrane protein</topology>
    </subcellularLocation>
</comment>
<feature type="transmembrane region" description="Helical" evidence="11">
    <location>
        <begin position="121"/>
        <end position="139"/>
    </location>
</feature>
<feature type="compositionally biased region" description="Polar residues" evidence="10">
    <location>
        <begin position="909"/>
        <end position="922"/>
    </location>
</feature>
<evidence type="ECO:0000256" key="7">
    <source>
        <dbReference type="ARBA" id="ARBA00022840"/>
    </source>
</evidence>
<dbReference type="PROSITE" id="PS50929">
    <property type="entry name" value="ABC_TM1F"/>
    <property type="match status" value="2"/>
</dbReference>
<dbReference type="Pfam" id="PF00005">
    <property type="entry name" value="ABC_tran"/>
    <property type="match status" value="2"/>
</dbReference>